<dbReference type="InterPro" id="IPR010998">
    <property type="entry name" value="Integrase_recombinase_N"/>
</dbReference>
<dbReference type="SUPFAM" id="SSF56349">
    <property type="entry name" value="DNA breaking-rejoining enzymes"/>
    <property type="match status" value="1"/>
</dbReference>
<dbReference type="PROSITE" id="PS51898">
    <property type="entry name" value="TYR_RECOMBINASE"/>
    <property type="match status" value="1"/>
</dbReference>
<dbReference type="Gene3D" id="1.10.443.10">
    <property type="entry name" value="Intergrase catalytic core"/>
    <property type="match status" value="1"/>
</dbReference>
<evidence type="ECO:0000313" key="6">
    <source>
        <dbReference type="EMBL" id="BAC44611.1"/>
    </source>
</evidence>
<dbReference type="InParanoid" id="Q8EUV0"/>
<dbReference type="FunCoup" id="Q8EUV0">
    <property type="interactions" value="139"/>
</dbReference>
<dbReference type="EMBL" id="BA000026">
    <property type="protein sequence ID" value="BAC44611.1"/>
    <property type="molecule type" value="Genomic_DNA"/>
</dbReference>
<organism evidence="6 7">
    <name type="scientific">Malacoplasma penetrans (strain HF-2)</name>
    <name type="common">Mycoplasma penetrans</name>
    <dbReference type="NCBI Taxonomy" id="272633"/>
    <lineage>
        <taxon>Bacteria</taxon>
        <taxon>Bacillati</taxon>
        <taxon>Mycoplasmatota</taxon>
        <taxon>Mycoplasmoidales</taxon>
        <taxon>Mycoplasmoidaceae</taxon>
        <taxon>Malacoplasma</taxon>
    </lineage>
</organism>
<dbReference type="AlphaFoldDB" id="Q8EUV0"/>
<dbReference type="HOGENOM" id="CLU_027562_9_2_14"/>
<evidence type="ECO:0000313" key="7">
    <source>
        <dbReference type="Proteomes" id="UP000002522"/>
    </source>
</evidence>
<evidence type="ECO:0000259" key="5">
    <source>
        <dbReference type="PROSITE" id="PS51900"/>
    </source>
</evidence>
<dbReference type="GO" id="GO:0006310">
    <property type="term" value="P:DNA recombination"/>
    <property type="evidence" value="ECO:0007669"/>
    <property type="project" value="UniProtKB-KW"/>
</dbReference>
<dbReference type="PANTHER" id="PTHR30349:SF89">
    <property type="entry name" value="INTEGRASE_RECOMBINASE"/>
    <property type="match status" value="1"/>
</dbReference>
<evidence type="ECO:0000259" key="4">
    <source>
        <dbReference type="PROSITE" id="PS51898"/>
    </source>
</evidence>
<feature type="domain" description="Tyr recombinase" evidence="4">
    <location>
        <begin position="87"/>
        <end position="267"/>
    </location>
</feature>
<dbReference type="eggNOG" id="COG0582">
    <property type="taxonomic scope" value="Bacteria"/>
</dbReference>
<protein>
    <submittedName>
        <fullName evidence="6">Integrase</fullName>
    </submittedName>
</protein>
<keyword evidence="2" id="KW-0233">DNA recombination</keyword>
<dbReference type="InterPro" id="IPR011010">
    <property type="entry name" value="DNA_brk_join_enz"/>
</dbReference>
<dbReference type="GO" id="GO:0003677">
    <property type="term" value="F:DNA binding"/>
    <property type="evidence" value="ECO:0007669"/>
    <property type="project" value="UniProtKB-UniRule"/>
</dbReference>
<dbReference type="Gene3D" id="1.10.150.130">
    <property type="match status" value="1"/>
</dbReference>
<dbReference type="PROSITE" id="PS51900">
    <property type="entry name" value="CB"/>
    <property type="match status" value="1"/>
</dbReference>
<proteinExistence type="predicted"/>
<dbReference type="Proteomes" id="UP000002522">
    <property type="component" value="Chromosome"/>
</dbReference>
<dbReference type="STRING" id="272633.gene:10731940"/>
<accession>Q8EUV0</accession>
<dbReference type="GO" id="GO:0015074">
    <property type="term" value="P:DNA integration"/>
    <property type="evidence" value="ECO:0007669"/>
    <property type="project" value="InterPro"/>
</dbReference>
<dbReference type="InterPro" id="IPR050090">
    <property type="entry name" value="Tyrosine_recombinase_XerCD"/>
</dbReference>
<evidence type="ECO:0000256" key="3">
    <source>
        <dbReference type="PROSITE-ProRule" id="PRU01248"/>
    </source>
</evidence>
<feature type="domain" description="Core-binding (CB)" evidence="5">
    <location>
        <begin position="1"/>
        <end position="77"/>
    </location>
</feature>
<keyword evidence="7" id="KW-1185">Reference proteome</keyword>
<evidence type="ECO:0000256" key="1">
    <source>
        <dbReference type="ARBA" id="ARBA00023125"/>
    </source>
</evidence>
<dbReference type="PANTHER" id="PTHR30349">
    <property type="entry name" value="PHAGE INTEGRASE-RELATED"/>
    <property type="match status" value="1"/>
</dbReference>
<dbReference type="Pfam" id="PF00589">
    <property type="entry name" value="Phage_integrase"/>
    <property type="match status" value="1"/>
</dbReference>
<dbReference type="InterPro" id="IPR002104">
    <property type="entry name" value="Integrase_catalytic"/>
</dbReference>
<evidence type="ECO:0000256" key="2">
    <source>
        <dbReference type="ARBA" id="ARBA00023172"/>
    </source>
</evidence>
<dbReference type="InterPro" id="IPR013762">
    <property type="entry name" value="Integrase-like_cat_sf"/>
</dbReference>
<keyword evidence="1 3" id="KW-0238">DNA-binding</keyword>
<reference evidence="6 7" key="1">
    <citation type="journal article" date="2002" name="Nucleic Acids Res.">
        <title>The complete genomic sequence of Mycoplasma penetrans, an intracellular bacterial pathogen in humans.</title>
        <authorList>
            <person name="Sasaki Y."/>
            <person name="Ishikawa J."/>
            <person name="Yamashita A."/>
            <person name="Oshima K."/>
            <person name="Kenri T."/>
            <person name="Furuya K."/>
            <person name="Yoshino C."/>
            <person name="Horino A."/>
            <person name="Shiba T."/>
            <person name="Sasaki T."/>
            <person name="Hattori M."/>
        </authorList>
    </citation>
    <scope>NUCLEOTIDE SEQUENCE [LARGE SCALE GENOMIC DNA]</scope>
    <source>
        <strain evidence="6 7">HF-2</strain>
    </source>
</reference>
<gene>
    <name evidence="6" type="ordered locus">MYPE8180</name>
</gene>
<name>Q8EUV0_MALP2</name>
<dbReference type="InterPro" id="IPR044068">
    <property type="entry name" value="CB"/>
</dbReference>
<sequence length="272" mass="32137">MEGLMMIKEFKTYLIQQNLSKNTIDAYCTAVNQYIVNKDKIDKNNLLLWKANMIETFKARTINLKIQAINNYLDFINLGHLKLKSVKVQQRLFLENVISDADYNFLKTKLKKEKNKEWYFIVRFLAATGARVSELIKIKVEHVHLGYIDIYTKGGKIRRIYIPRNLRIEATEWLKKLNLESGYIFLNRYGKLITARGISQQLKNYAIKYKLNPSVVYPHSFRHRFAKNFLEKYNDISLLADLMGHESIETTRIYLRKTASEQQEIVDKIVTW</sequence>
<dbReference type="KEGG" id="mpe:MYPE8180"/>